<gene>
    <name evidence="1" type="ORF">LX32DRAFT_360519</name>
</gene>
<dbReference type="EMBL" id="MU842865">
    <property type="protein sequence ID" value="KAK2029306.1"/>
    <property type="molecule type" value="Genomic_DNA"/>
</dbReference>
<comment type="caution">
    <text evidence="1">The sequence shown here is derived from an EMBL/GenBank/DDBJ whole genome shotgun (WGS) entry which is preliminary data.</text>
</comment>
<keyword evidence="2" id="KW-1185">Reference proteome</keyword>
<proteinExistence type="predicted"/>
<dbReference type="Proteomes" id="UP001232148">
    <property type="component" value="Unassembled WGS sequence"/>
</dbReference>
<sequence>MPILPHRLTPAPLGPWKSATEAAKPRKAHIGMSRNAKGGVVECSRLSRVGGIPAFLRLTLLFTPDKCDGLRNQPGPTVTPHWGQEYARSRGNYSTTVASTLPPMPCCLIKRSLLRGLRLARRCQENQLPGTHQAACRSRLLPYLSVLDFGLTIMSVNEQAVDLARRGLLSCTMLVLCIL</sequence>
<evidence type="ECO:0000313" key="1">
    <source>
        <dbReference type="EMBL" id="KAK2029306.1"/>
    </source>
</evidence>
<organism evidence="1 2">
    <name type="scientific">Colletotrichum zoysiae</name>
    <dbReference type="NCBI Taxonomy" id="1216348"/>
    <lineage>
        <taxon>Eukaryota</taxon>
        <taxon>Fungi</taxon>
        <taxon>Dikarya</taxon>
        <taxon>Ascomycota</taxon>
        <taxon>Pezizomycotina</taxon>
        <taxon>Sordariomycetes</taxon>
        <taxon>Hypocreomycetidae</taxon>
        <taxon>Glomerellales</taxon>
        <taxon>Glomerellaceae</taxon>
        <taxon>Colletotrichum</taxon>
        <taxon>Colletotrichum graminicola species complex</taxon>
    </lineage>
</organism>
<name>A0AAD9M0F1_9PEZI</name>
<dbReference type="AlphaFoldDB" id="A0AAD9M0F1"/>
<accession>A0AAD9M0F1</accession>
<evidence type="ECO:0000313" key="2">
    <source>
        <dbReference type="Proteomes" id="UP001232148"/>
    </source>
</evidence>
<reference evidence="1" key="1">
    <citation type="submission" date="2021-06" db="EMBL/GenBank/DDBJ databases">
        <title>Comparative genomics, transcriptomics and evolutionary studies reveal genomic signatures of adaptation to plant cell wall in hemibiotrophic fungi.</title>
        <authorList>
            <consortium name="DOE Joint Genome Institute"/>
            <person name="Baroncelli R."/>
            <person name="Diaz J.F."/>
            <person name="Benocci T."/>
            <person name="Peng M."/>
            <person name="Battaglia E."/>
            <person name="Haridas S."/>
            <person name="Andreopoulos W."/>
            <person name="Labutti K."/>
            <person name="Pangilinan J."/>
            <person name="Floch G.L."/>
            <person name="Makela M.R."/>
            <person name="Henrissat B."/>
            <person name="Grigoriev I.V."/>
            <person name="Crouch J.A."/>
            <person name="De Vries R.P."/>
            <person name="Sukno S.A."/>
            <person name="Thon M.R."/>
        </authorList>
    </citation>
    <scope>NUCLEOTIDE SEQUENCE</scope>
    <source>
        <strain evidence="1">MAFF235873</strain>
    </source>
</reference>
<protein>
    <submittedName>
        <fullName evidence="1">Uncharacterized protein</fullName>
    </submittedName>
</protein>